<feature type="transmembrane region" description="Helical" evidence="1">
    <location>
        <begin position="32"/>
        <end position="49"/>
    </location>
</feature>
<dbReference type="EMBL" id="MN738981">
    <property type="protein sequence ID" value="QHT33940.1"/>
    <property type="molecule type" value="Genomic_DNA"/>
</dbReference>
<name>A0A6C0F0L2_9ZZZZ</name>
<protein>
    <submittedName>
        <fullName evidence="2">Uncharacterized protein</fullName>
    </submittedName>
</protein>
<evidence type="ECO:0000256" key="1">
    <source>
        <dbReference type="SAM" id="Phobius"/>
    </source>
</evidence>
<reference evidence="2" key="1">
    <citation type="journal article" date="2020" name="Nature">
        <title>Giant virus diversity and host interactions through global metagenomics.</title>
        <authorList>
            <person name="Schulz F."/>
            <person name="Roux S."/>
            <person name="Paez-Espino D."/>
            <person name="Jungbluth S."/>
            <person name="Walsh D.A."/>
            <person name="Denef V.J."/>
            <person name="McMahon K.D."/>
            <person name="Konstantinidis K.T."/>
            <person name="Eloe-Fadrosh E.A."/>
            <person name="Kyrpides N.C."/>
            <person name="Woyke T."/>
        </authorList>
    </citation>
    <scope>NUCLEOTIDE SEQUENCE</scope>
    <source>
        <strain evidence="2">GVMAG-M-3300009161-52</strain>
    </source>
</reference>
<sequence length="233" mass="26286">MFNLIMFLFMVLLFFVLTPGILFTLPPKSNKTVVALVNGVIFALIWNFSHKMLWNLTEGFNPNIPDTNSQSSSSDVNTSSNVNLLTMPNKSEISDRSDSGNMKNQLYTPETSNMNVSNISAGQSFNYSSDTKNPLMTNPSPMIKPNKFAISDPQKNMIIDNPPKTNKITDYIKYFNKNDSINGNIIADDYMNIINSKEKIINFIKSIIDSKQITNSKIIIAYRNFMSVLNKNI</sequence>
<organism evidence="2">
    <name type="scientific">viral metagenome</name>
    <dbReference type="NCBI Taxonomy" id="1070528"/>
    <lineage>
        <taxon>unclassified sequences</taxon>
        <taxon>metagenomes</taxon>
        <taxon>organismal metagenomes</taxon>
    </lineage>
</organism>
<proteinExistence type="predicted"/>
<keyword evidence="1" id="KW-0472">Membrane</keyword>
<accession>A0A6C0F0L2</accession>
<evidence type="ECO:0000313" key="2">
    <source>
        <dbReference type="EMBL" id="QHT33940.1"/>
    </source>
</evidence>
<keyword evidence="1" id="KW-1133">Transmembrane helix</keyword>
<dbReference type="AlphaFoldDB" id="A0A6C0F0L2"/>
<keyword evidence="1" id="KW-0812">Transmembrane</keyword>